<gene>
    <name evidence="3" type="ORF">BG006_006494</name>
</gene>
<evidence type="ECO:0000256" key="2">
    <source>
        <dbReference type="SAM" id="SignalP"/>
    </source>
</evidence>
<dbReference type="CDD" id="cd22191">
    <property type="entry name" value="DPBB_RlpA_EXP_N-like"/>
    <property type="match status" value="1"/>
</dbReference>
<reference evidence="3" key="1">
    <citation type="journal article" date="2020" name="Fungal Divers.">
        <title>Resolving the Mortierellaceae phylogeny through synthesis of multi-gene phylogenetics and phylogenomics.</title>
        <authorList>
            <person name="Vandepol N."/>
            <person name="Liber J."/>
            <person name="Desiro A."/>
            <person name="Na H."/>
            <person name="Kennedy M."/>
            <person name="Barry K."/>
            <person name="Grigoriev I.V."/>
            <person name="Miller A.N."/>
            <person name="O'Donnell K."/>
            <person name="Stajich J.E."/>
            <person name="Bonito G."/>
        </authorList>
    </citation>
    <scope>NUCLEOTIDE SEQUENCE</scope>
    <source>
        <strain evidence="3">NVP1</strain>
    </source>
</reference>
<dbReference type="InterPro" id="IPR036908">
    <property type="entry name" value="RlpA-like_sf"/>
</dbReference>
<dbReference type="Gene3D" id="2.40.40.10">
    <property type="entry name" value="RlpA-like domain"/>
    <property type="match status" value="1"/>
</dbReference>
<dbReference type="AlphaFoldDB" id="A0A9P5SUK8"/>
<evidence type="ECO:0000313" key="3">
    <source>
        <dbReference type="EMBL" id="KAF9337020.1"/>
    </source>
</evidence>
<dbReference type="PANTHER" id="PTHR31836:SF25">
    <property type="entry name" value="RLPA-LIKE PROTEIN DOUBLE-PSI BETA-BARREL DOMAIN-CONTAINING PROTEIN"/>
    <property type="match status" value="1"/>
</dbReference>
<proteinExistence type="predicted"/>
<comment type="caution">
    <text evidence="3">The sequence shown here is derived from an EMBL/GenBank/DDBJ whole genome shotgun (WGS) entry which is preliminary data.</text>
</comment>
<organism evidence="3 4">
    <name type="scientific">Podila minutissima</name>
    <dbReference type="NCBI Taxonomy" id="64525"/>
    <lineage>
        <taxon>Eukaryota</taxon>
        <taxon>Fungi</taxon>
        <taxon>Fungi incertae sedis</taxon>
        <taxon>Mucoromycota</taxon>
        <taxon>Mortierellomycotina</taxon>
        <taxon>Mortierellomycetes</taxon>
        <taxon>Mortierellales</taxon>
        <taxon>Mortierellaceae</taxon>
        <taxon>Podila</taxon>
    </lineage>
</organism>
<dbReference type="EMBL" id="JAAAUY010000039">
    <property type="protein sequence ID" value="KAF9337020.1"/>
    <property type="molecule type" value="Genomic_DNA"/>
</dbReference>
<feature type="signal peptide" evidence="2">
    <location>
        <begin position="1"/>
        <end position="18"/>
    </location>
</feature>
<dbReference type="PANTHER" id="PTHR31836">
    <property type="match status" value="1"/>
</dbReference>
<keyword evidence="4" id="KW-1185">Reference proteome</keyword>
<keyword evidence="1 2" id="KW-0732">Signal</keyword>
<sequence>MVKLTFALFAAAVTGTLSMTAPVTRQAESSIFASSNEYSGKATWFTGSYGACNEPVVALSASMMGAQSWGNPACNKRVHITLKSDRSKTVTGSVVDKCPADECDYGSLDLSPPRPRSSAIWIPVRLHL</sequence>
<dbReference type="SUPFAM" id="SSF50685">
    <property type="entry name" value="Barwin-like endoglucanases"/>
    <property type="match status" value="1"/>
</dbReference>
<evidence type="ECO:0000313" key="4">
    <source>
        <dbReference type="Proteomes" id="UP000696485"/>
    </source>
</evidence>
<protein>
    <recommendedName>
        <fullName evidence="5">RlpA-like protein double-psi beta-barrel domain-containing protein</fullName>
    </recommendedName>
</protein>
<dbReference type="InterPro" id="IPR051477">
    <property type="entry name" value="Expansin_CellWall"/>
</dbReference>
<name>A0A9P5SUK8_9FUNG</name>
<accession>A0A9P5SUK8</accession>
<evidence type="ECO:0008006" key="5">
    <source>
        <dbReference type="Google" id="ProtNLM"/>
    </source>
</evidence>
<feature type="chain" id="PRO_5040425022" description="RlpA-like protein double-psi beta-barrel domain-containing protein" evidence="2">
    <location>
        <begin position="19"/>
        <end position="128"/>
    </location>
</feature>
<dbReference type="Proteomes" id="UP000696485">
    <property type="component" value="Unassembled WGS sequence"/>
</dbReference>
<evidence type="ECO:0000256" key="1">
    <source>
        <dbReference type="ARBA" id="ARBA00022729"/>
    </source>
</evidence>